<proteinExistence type="predicted"/>
<gene>
    <name evidence="1" type="ORF">RFULGI_LOCUS18922</name>
</gene>
<protein>
    <submittedName>
        <fullName evidence="1">6935_t:CDS:1</fullName>
    </submittedName>
</protein>
<name>A0A9N9PFX1_9GLOM</name>
<comment type="caution">
    <text evidence="1">The sequence shown here is derived from an EMBL/GenBank/DDBJ whole genome shotgun (WGS) entry which is preliminary data.</text>
</comment>
<feature type="non-terminal residue" evidence="1">
    <location>
        <position position="1"/>
    </location>
</feature>
<keyword evidence="2" id="KW-1185">Reference proteome</keyword>
<sequence length="72" mass="8675">NIISQSLVNFNDYFVENFHNRLRANINANYTADNIIEESYLLDIHDNQLFNTFRNQKTYPYTPNQLDYLIKK</sequence>
<dbReference type="EMBL" id="CAJVPZ010087133">
    <property type="protein sequence ID" value="CAG8812567.1"/>
    <property type="molecule type" value="Genomic_DNA"/>
</dbReference>
<organism evidence="1 2">
    <name type="scientific">Racocetra fulgida</name>
    <dbReference type="NCBI Taxonomy" id="60492"/>
    <lineage>
        <taxon>Eukaryota</taxon>
        <taxon>Fungi</taxon>
        <taxon>Fungi incertae sedis</taxon>
        <taxon>Mucoromycota</taxon>
        <taxon>Glomeromycotina</taxon>
        <taxon>Glomeromycetes</taxon>
        <taxon>Diversisporales</taxon>
        <taxon>Gigasporaceae</taxon>
        <taxon>Racocetra</taxon>
    </lineage>
</organism>
<accession>A0A9N9PFX1</accession>
<feature type="non-terminal residue" evidence="1">
    <location>
        <position position="72"/>
    </location>
</feature>
<dbReference type="Proteomes" id="UP000789396">
    <property type="component" value="Unassembled WGS sequence"/>
</dbReference>
<evidence type="ECO:0000313" key="2">
    <source>
        <dbReference type="Proteomes" id="UP000789396"/>
    </source>
</evidence>
<dbReference type="OrthoDB" id="2420872at2759"/>
<dbReference type="AlphaFoldDB" id="A0A9N9PFX1"/>
<evidence type="ECO:0000313" key="1">
    <source>
        <dbReference type="EMBL" id="CAG8812567.1"/>
    </source>
</evidence>
<reference evidence="1" key="1">
    <citation type="submission" date="2021-06" db="EMBL/GenBank/DDBJ databases">
        <authorList>
            <person name="Kallberg Y."/>
            <person name="Tangrot J."/>
            <person name="Rosling A."/>
        </authorList>
    </citation>
    <scope>NUCLEOTIDE SEQUENCE</scope>
    <source>
        <strain evidence="1">IN212</strain>
    </source>
</reference>